<dbReference type="Pfam" id="PF00440">
    <property type="entry name" value="TetR_N"/>
    <property type="match status" value="1"/>
</dbReference>
<dbReference type="Pfam" id="PF14278">
    <property type="entry name" value="TetR_C_8"/>
    <property type="match status" value="1"/>
</dbReference>
<protein>
    <recommendedName>
        <fullName evidence="3">HTH tetR-type domain-containing protein</fullName>
    </recommendedName>
</protein>
<dbReference type="InterPro" id="IPR039532">
    <property type="entry name" value="TetR_C_Firmicutes"/>
</dbReference>
<evidence type="ECO:0000256" key="2">
    <source>
        <dbReference type="PROSITE-ProRule" id="PRU00335"/>
    </source>
</evidence>
<evidence type="ECO:0000313" key="5">
    <source>
        <dbReference type="Proteomes" id="UP000003175"/>
    </source>
</evidence>
<evidence type="ECO:0000313" key="4">
    <source>
        <dbReference type="EMBL" id="EHG23855.1"/>
    </source>
</evidence>
<feature type="domain" description="HTH tetR-type" evidence="3">
    <location>
        <begin position="6"/>
        <end position="66"/>
    </location>
</feature>
<evidence type="ECO:0000256" key="1">
    <source>
        <dbReference type="ARBA" id="ARBA00023125"/>
    </source>
</evidence>
<accession>A0ABN0DNF7</accession>
<dbReference type="RefSeq" id="WP_006696753.1">
    <property type="nucleotide sequence ID" value="NZ_JH376860.1"/>
</dbReference>
<dbReference type="Gene3D" id="1.10.357.10">
    <property type="entry name" value="Tetracycline Repressor, domain 2"/>
    <property type="match status" value="1"/>
</dbReference>
<keyword evidence="1 2" id="KW-0238">DNA-binding</keyword>
<evidence type="ECO:0000259" key="3">
    <source>
        <dbReference type="PROSITE" id="PS50977"/>
    </source>
</evidence>
<proteinExistence type="predicted"/>
<sequence length="192" mass="22397">MERRRKKTRAAILAAFQELLACKRYENITVQDIIDAADVGRSTFYTHFETKDMLLRAMCEDMFSHVLEDVSDEGSHDFSHDPDNPAMIISHMLYHMQDQQKNIRSLLTCESRDLFLRYFREKLSETLTARGHAFLHDHALPDDFLISHITGSFVLMVEWWMRGGYARTPEEMTEMYAAVIAPIFRGSDRTLK</sequence>
<dbReference type="InterPro" id="IPR009057">
    <property type="entry name" value="Homeodomain-like_sf"/>
</dbReference>
<keyword evidence="5" id="KW-1185">Reference proteome</keyword>
<dbReference type="EMBL" id="ADGH01000016">
    <property type="protein sequence ID" value="EHG23855.1"/>
    <property type="molecule type" value="Genomic_DNA"/>
</dbReference>
<dbReference type="PANTHER" id="PTHR43479">
    <property type="entry name" value="ACREF/ENVCD OPERON REPRESSOR-RELATED"/>
    <property type="match status" value="1"/>
</dbReference>
<dbReference type="PANTHER" id="PTHR43479:SF23">
    <property type="entry name" value="HTH TETR-TYPE DOMAIN-CONTAINING PROTEIN"/>
    <property type="match status" value="1"/>
</dbReference>
<dbReference type="PROSITE" id="PS50977">
    <property type="entry name" value="HTH_TETR_2"/>
    <property type="match status" value="1"/>
</dbReference>
<dbReference type="InterPro" id="IPR050624">
    <property type="entry name" value="HTH-type_Tx_Regulator"/>
</dbReference>
<comment type="caution">
    <text evidence="4">The sequence shown here is derived from an EMBL/GenBank/DDBJ whole genome shotgun (WGS) entry which is preliminary data.</text>
</comment>
<dbReference type="Proteomes" id="UP000003175">
    <property type="component" value="Unassembled WGS sequence"/>
</dbReference>
<gene>
    <name evidence="4" type="ORF">HMPREF9432_01529</name>
</gene>
<dbReference type="InterPro" id="IPR001647">
    <property type="entry name" value="HTH_TetR"/>
</dbReference>
<name>A0ABN0DNF7_9FIRM</name>
<dbReference type="SUPFAM" id="SSF46689">
    <property type="entry name" value="Homeodomain-like"/>
    <property type="match status" value="1"/>
</dbReference>
<organism evidence="4 5">
    <name type="scientific">Selenomonas noxia F0398</name>
    <dbReference type="NCBI Taxonomy" id="702437"/>
    <lineage>
        <taxon>Bacteria</taxon>
        <taxon>Bacillati</taxon>
        <taxon>Bacillota</taxon>
        <taxon>Negativicutes</taxon>
        <taxon>Selenomonadales</taxon>
        <taxon>Selenomonadaceae</taxon>
        <taxon>Selenomonas</taxon>
    </lineage>
</organism>
<reference evidence="4 5" key="1">
    <citation type="submission" date="2011-08" db="EMBL/GenBank/DDBJ databases">
        <title>The Genome Sequence of Selenomonas noxia F0398.</title>
        <authorList>
            <consortium name="The Broad Institute Genome Sequencing Platform"/>
            <person name="Earl A."/>
            <person name="Ward D."/>
            <person name="Feldgarden M."/>
            <person name="Gevers D."/>
            <person name="Izard J."/>
            <person name="Ganesan A."/>
            <person name="Blanton J.M."/>
            <person name="Baranova O.V."/>
            <person name="Tanner A.C."/>
            <person name="Dewhirst F.E."/>
            <person name="Young S.K."/>
            <person name="Zeng Q."/>
            <person name="Gargeya S."/>
            <person name="Fitzgerald M."/>
            <person name="Haas B."/>
            <person name="Abouelleil A."/>
            <person name="Alvarado L."/>
            <person name="Arachchi H.M."/>
            <person name="Berlin A."/>
            <person name="Brown A."/>
            <person name="Chapman S.B."/>
            <person name="Chen Z."/>
            <person name="Dunbar C."/>
            <person name="Freedman E."/>
            <person name="Gearin G."/>
            <person name="Gellesch M."/>
            <person name="Goldberg J."/>
            <person name="Griggs A."/>
            <person name="Gujja S."/>
            <person name="Heiman D."/>
            <person name="Howarth C."/>
            <person name="Larson L."/>
            <person name="Lui A."/>
            <person name="MacDonald P.J.P."/>
            <person name="Montmayeur A."/>
            <person name="Murphy C."/>
            <person name="Neiman D."/>
            <person name="Pearson M."/>
            <person name="Priest M."/>
            <person name="Roberts A."/>
            <person name="Saif S."/>
            <person name="Shea T."/>
            <person name="Shenoy N."/>
            <person name="Sisk P."/>
            <person name="Stolte C."/>
            <person name="Sykes S."/>
            <person name="Wortman J."/>
            <person name="Nusbaum C."/>
            <person name="Birren B."/>
        </authorList>
    </citation>
    <scope>NUCLEOTIDE SEQUENCE [LARGE SCALE GENOMIC DNA]</scope>
    <source>
        <strain evidence="4 5">F0398</strain>
    </source>
</reference>
<feature type="DNA-binding region" description="H-T-H motif" evidence="2">
    <location>
        <begin position="29"/>
        <end position="48"/>
    </location>
</feature>